<reference evidence="5" key="1">
    <citation type="journal article" date="2019" name="Int. J. Syst. Evol. Microbiol.">
        <title>The Global Catalogue of Microorganisms (GCM) 10K type strain sequencing project: providing services to taxonomists for standard genome sequencing and annotation.</title>
        <authorList>
            <consortium name="The Broad Institute Genomics Platform"/>
            <consortium name="The Broad Institute Genome Sequencing Center for Infectious Disease"/>
            <person name="Wu L."/>
            <person name="Ma J."/>
        </authorList>
    </citation>
    <scope>NUCLEOTIDE SEQUENCE [LARGE SCALE GENOMIC DNA]</scope>
    <source>
        <strain evidence="5">KCTC 42182</strain>
    </source>
</reference>
<feature type="chain" id="PRO_5046123696" evidence="2">
    <location>
        <begin position="23"/>
        <end position="303"/>
    </location>
</feature>
<keyword evidence="2" id="KW-0732">Signal</keyword>
<dbReference type="Gene3D" id="3.40.50.1820">
    <property type="entry name" value="alpha/beta hydrolase"/>
    <property type="match status" value="1"/>
</dbReference>
<accession>A0ABV7VFU5</accession>
<dbReference type="GO" id="GO:0016787">
    <property type="term" value="F:hydrolase activity"/>
    <property type="evidence" value="ECO:0007669"/>
    <property type="project" value="UniProtKB-KW"/>
</dbReference>
<evidence type="ECO:0000313" key="4">
    <source>
        <dbReference type="EMBL" id="MFC3675802.1"/>
    </source>
</evidence>
<evidence type="ECO:0000256" key="2">
    <source>
        <dbReference type="SAM" id="SignalP"/>
    </source>
</evidence>
<gene>
    <name evidence="4" type="ORF">ACFOOQ_09630</name>
</gene>
<protein>
    <submittedName>
        <fullName evidence="4">Alpha/beta hydrolase</fullName>
    </submittedName>
</protein>
<dbReference type="InterPro" id="IPR049492">
    <property type="entry name" value="BD-FAE-like_dom"/>
</dbReference>
<dbReference type="InterPro" id="IPR029058">
    <property type="entry name" value="AB_hydrolase_fold"/>
</dbReference>
<dbReference type="InterPro" id="IPR050300">
    <property type="entry name" value="GDXG_lipolytic_enzyme"/>
</dbReference>
<dbReference type="RefSeq" id="WP_379725059.1">
    <property type="nucleotide sequence ID" value="NZ_JBHRYJ010000001.1"/>
</dbReference>
<dbReference type="PANTHER" id="PTHR48081">
    <property type="entry name" value="AB HYDROLASE SUPERFAMILY PROTEIN C4A8.06C"/>
    <property type="match status" value="1"/>
</dbReference>
<comment type="caution">
    <text evidence="4">The sequence shown here is derived from an EMBL/GenBank/DDBJ whole genome shotgun (WGS) entry which is preliminary data.</text>
</comment>
<evidence type="ECO:0000256" key="1">
    <source>
        <dbReference type="ARBA" id="ARBA00022801"/>
    </source>
</evidence>
<feature type="signal peptide" evidence="2">
    <location>
        <begin position="1"/>
        <end position="22"/>
    </location>
</feature>
<sequence>MRPLLHLTFLSVLLLAAAPVLAAPGLHDPLDDGPAEAAPDPPPPPGTRILRDLAYGEARAQHMDVYIPAHADHAPAIVMPVIVMVHGGFWALGDKASAGVAGAKMAHWVGRGMIFVSVNYRLLREADPVTQAADVGHALAAVQARAAGWGGDPARILLVGHSAGAHLVAFLAADAGFAKRQGAKPWLGTVSLDSAALDVVEIMQRTHLRFYNRVFGDKASYWRQASPLYHLTAAPAPMLLVCSTRRTDSCPPAKAFAAKAAALGGRVSLLPVEMTHHDINHRLGEPGAYTEAVDGFLASLGLP</sequence>
<dbReference type="Proteomes" id="UP001595711">
    <property type="component" value="Unassembled WGS sequence"/>
</dbReference>
<proteinExistence type="predicted"/>
<organism evidence="4 5">
    <name type="scientific">Ferrovibrio xuzhouensis</name>
    <dbReference type="NCBI Taxonomy" id="1576914"/>
    <lineage>
        <taxon>Bacteria</taxon>
        <taxon>Pseudomonadati</taxon>
        <taxon>Pseudomonadota</taxon>
        <taxon>Alphaproteobacteria</taxon>
        <taxon>Rhodospirillales</taxon>
        <taxon>Rhodospirillaceae</taxon>
        <taxon>Ferrovibrio</taxon>
    </lineage>
</organism>
<keyword evidence="5" id="KW-1185">Reference proteome</keyword>
<dbReference type="EMBL" id="JBHRYJ010000001">
    <property type="protein sequence ID" value="MFC3675802.1"/>
    <property type="molecule type" value="Genomic_DNA"/>
</dbReference>
<evidence type="ECO:0000259" key="3">
    <source>
        <dbReference type="Pfam" id="PF20434"/>
    </source>
</evidence>
<keyword evidence="1 4" id="KW-0378">Hydrolase</keyword>
<evidence type="ECO:0000313" key="5">
    <source>
        <dbReference type="Proteomes" id="UP001595711"/>
    </source>
</evidence>
<dbReference type="Pfam" id="PF20434">
    <property type="entry name" value="BD-FAE"/>
    <property type="match status" value="1"/>
</dbReference>
<name>A0ABV7VFU5_9PROT</name>
<feature type="domain" description="BD-FAE-like" evidence="3">
    <location>
        <begin position="63"/>
        <end position="176"/>
    </location>
</feature>
<dbReference type="PANTHER" id="PTHR48081:SF33">
    <property type="entry name" value="KYNURENINE FORMAMIDASE"/>
    <property type="match status" value="1"/>
</dbReference>
<dbReference type="SUPFAM" id="SSF53474">
    <property type="entry name" value="alpha/beta-Hydrolases"/>
    <property type="match status" value="1"/>
</dbReference>